<feature type="DNA-binding region" description="OmpR/PhoB-type" evidence="9">
    <location>
        <begin position="130"/>
        <end position="228"/>
    </location>
</feature>
<feature type="domain" description="OmpR/PhoB-type" evidence="11">
    <location>
        <begin position="130"/>
        <end position="228"/>
    </location>
</feature>
<dbReference type="Gene3D" id="3.40.50.2300">
    <property type="match status" value="1"/>
</dbReference>
<keyword evidence="3" id="KW-0902">Two-component regulatory system</keyword>
<dbReference type="InterPro" id="IPR039420">
    <property type="entry name" value="WalR-like"/>
</dbReference>
<gene>
    <name evidence="12" type="ORF">CCE28_14165</name>
</gene>
<accession>A0A267MIJ8</accession>
<dbReference type="PANTHER" id="PTHR48111:SF40">
    <property type="entry name" value="PHOSPHATE REGULON TRANSCRIPTIONAL REGULATORY PROTEIN PHOB"/>
    <property type="match status" value="1"/>
</dbReference>
<comment type="caution">
    <text evidence="12">The sequence shown here is derived from an EMBL/GenBank/DDBJ whole genome shotgun (WGS) entry which is preliminary data.</text>
</comment>
<evidence type="ECO:0000259" key="10">
    <source>
        <dbReference type="PROSITE" id="PS50110"/>
    </source>
</evidence>
<dbReference type="GO" id="GO:0032993">
    <property type="term" value="C:protein-DNA complex"/>
    <property type="evidence" value="ECO:0007669"/>
    <property type="project" value="TreeGrafter"/>
</dbReference>
<dbReference type="Gene3D" id="1.10.10.10">
    <property type="entry name" value="Winged helix-like DNA-binding domain superfamily/Winged helix DNA-binding domain"/>
    <property type="match status" value="1"/>
</dbReference>
<dbReference type="EMBL" id="NIBG01000013">
    <property type="protein sequence ID" value="PAB58623.1"/>
    <property type="molecule type" value="Genomic_DNA"/>
</dbReference>
<dbReference type="PROSITE" id="PS50110">
    <property type="entry name" value="RESPONSE_REGULATORY"/>
    <property type="match status" value="1"/>
</dbReference>
<dbReference type="InterPro" id="IPR001867">
    <property type="entry name" value="OmpR/PhoB-type_DNA-bd"/>
</dbReference>
<dbReference type="SMART" id="SM00448">
    <property type="entry name" value="REC"/>
    <property type="match status" value="1"/>
</dbReference>
<evidence type="ECO:0000256" key="8">
    <source>
        <dbReference type="PROSITE-ProRule" id="PRU00169"/>
    </source>
</evidence>
<dbReference type="SMART" id="SM00862">
    <property type="entry name" value="Trans_reg_C"/>
    <property type="match status" value="1"/>
</dbReference>
<dbReference type="FunFam" id="1.10.10.10:FF:000018">
    <property type="entry name" value="DNA-binding response regulator ResD"/>
    <property type="match status" value="1"/>
</dbReference>
<keyword evidence="5 9" id="KW-0238">DNA-binding</keyword>
<keyword evidence="6" id="KW-0804">Transcription</keyword>
<evidence type="ECO:0000256" key="3">
    <source>
        <dbReference type="ARBA" id="ARBA00023012"/>
    </source>
</evidence>
<dbReference type="InterPro" id="IPR016032">
    <property type="entry name" value="Sig_transdc_resp-reg_C-effctor"/>
</dbReference>
<protein>
    <recommendedName>
        <fullName evidence="1">Stage 0 sporulation protein A homolog</fullName>
    </recommendedName>
</protein>
<dbReference type="InterPro" id="IPR036388">
    <property type="entry name" value="WH-like_DNA-bd_sf"/>
</dbReference>
<dbReference type="PANTHER" id="PTHR48111">
    <property type="entry name" value="REGULATOR OF RPOS"/>
    <property type="match status" value="1"/>
</dbReference>
<sequence>MGKIMIVDDEKDIIYMIKDFTKIYDIQVVEAFSGEEALEKFDDTISLLIIDINMDGMTGIELCKKIRESSNVPIMFLTCKNSQSDIILGFGVGADDYITKPFDPIELIVRAKANIRRYMDYNKTKAEINDDIISFNDIKVLRNSYKVLKNDVDTNLTAKEFKLLLYLIENAHLVLSHNQLLDNVWNDNYYDKNVVTTTIKRLRKKIEDYPDNPLYIKTVWGVGYVFEAKLK</sequence>
<comment type="function">
    <text evidence="7">May play the central regulatory role in sporulation. It may be an element of the effector pathway responsible for the activation of sporulation genes in response to nutritional stress. Spo0A may act in concert with spo0H (a sigma factor) to control the expression of some genes that are critical to the sporulation process.</text>
</comment>
<dbReference type="RefSeq" id="WP_095134388.1">
    <property type="nucleotide sequence ID" value="NZ_NIBG01000013.1"/>
</dbReference>
<dbReference type="Gene3D" id="6.10.250.690">
    <property type="match status" value="1"/>
</dbReference>
<evidence type="ECO:0000313" key="13">
    <source>
        <dbReference type="Proteomes" id="UP000216024"/>
    </source>
</evidence>
<name>A0A267MIJ8_9FIRM</name>
<reference evidence="12 13" key="1">
    <citation type="submission" date="2017-06" db="EMBL/GenBank/DDBJ databases">
        <title>Draft genome sequence of anaerobic fermentative bacterium Anaeromicrobium sediminis DY2726D isolated from West Pacific Ocean sediments.</title>
        <authorList>
            <person name="Zeng X."/>
        </authorList>
    </citation>
    <scope>NUCLEOTIDE SEQUENCE [LARGE SCALE GENOMIC DNA]</scope>
    <source>
        <strain evidence="12 13">DY2726D</strain>
    </source>
</reference>
<evidence type="ECO:0000259" key="11">
    <source>
        <dbReference type="PROSITE" id="PS51755"/>
    </source>
</evidence>
<feature type="modified residue" description="4-aspartylphosphate" evidence="8">
    <location>
        <position position="51"/>
    </location>
</feature>
<dbReference type="InterPro" id="IPR011006">
    <property type="entry name" value="CheY-like_superfamily"/>
</dbReference>
<proteinExistence type="predicted"/>
<dbReference type="AlphaFoldDB" id="A0A267MIJ8"/>
<evidence type="ECO:0000256" key="4">
    <source>
        <dbReference type="ARBA" id="ARBA00023015"/>
    </source>
</evidence>
<dbReference type="CDD" id="cd00383">
    <property type="entry name" value="trans_reg_C"/>
    <property type="match status" value="1"/>
</dbReference>
<keyword evidence="2 8" id="KW-0597">Phosphoprotein</keyword>
<evidence type="ECO:0000256" key="9">
    <source>
        <dbReference type="PROSITE-ProRule" id="PRU01091"/>
    </source>
</evidence>
<organism evidence="12 13">
    <name type="scientific">Anaeromicrobium sediminis</name>
    <dbReference type="NCBI Taxonomy" id="1478221"/>
    <lineage>
        <taxon>Bacteria</taxon>
        <taxon>Bacillati</taxon>
        <taxon>Bacillota</taxon>
        <taxon>Clostridia</taxon>
        <taxon>Peptostreptococcales</taxon>
        <taxon>Thermotaleaceae</taxon>
        <taxon>Anaeromicrobium</taxon>
    </lineage>
</organism>
<dbReference type="OrthoDB" id="1898250at2"/>
<dbReference type="Proteomes" id="UP000216024">
    <property type="component" value="Unassembled WGS sequence"/>
</dbReference>
<dbReference type="GO" id="GO:0000156">
    <property type="term" value="F:phosphorelay response regulator activity"/>
    <property type="evidence" value="ECO:0007669"/>
    <property type="project" value="TreeGrafter"/>
</dbReference>
<dbReference type="PROSITE" id="PS51755">
    <property type="entry name" value="OMPR_PHOB"/>
    <property type="match status" value="1"/>
</dbReference>
<dbReference type="SUPFAM" id="SSF52172">
    <property type="entry name" value="CheY-like"/>
    <property type="match status" value="1"/>
</dbReference>
<dbReference type="GO" id="GO:0006355">
    <property type="term" value="P:regulation of DNA-templated transcription"/>
    <property type="evidence" value="ECO:0007669"/>
    <property type="project" value="InterPro"/>
</dbReference>
<dbReference type="InterPro" id="IPR001789">
    <property type="entry name" value="Sig_transdc_resp-reg_receiver"/>
</dbReference>
<dbReference type="Pfam" id="PF00486">
    <property type="entry name" value="Trans_reg_C"/>
    <property type="match status" value="1"/>
</dbReference>
<evidence type="ECO:0000256" key="6">
    <source>
        <dbReference type="ARBA" id="ARBA00023163"/>
    </source>
</evidence>
<keyword evidence="4" id="KW-0805">Transcription regulation</keyword>
<feature type="domain" description="Response regulatory" evidence="10">
    <location>
        <begin position="3"/>
        <end position="115"/>
    </location>
</feature>
<dbReference type="Pfam" id="PF00072">
    <property type="entry name" value="Response_reg"/>
    <property type="match status" value="1"/>
</dbReference>
<evidence type="ECO:0000256" key="2">
    <source>
        <dbReference type="ARBA" id="ARBA00022553"/>
    </source>
</evidence>
<evidence type="ECO:0000256" key="5">
    <source>
        <dbReference type="ARBA" id="ARBA00023125"/>
    </source>
</evidence>
<dbReference type="CDD" id="cd17574">
    <property type="entry name" value="REC_OmpR"/>
    <property type="match status" value="1"/>
</dbReference>
<evidence type="ECO:0000313" key="12">
    <source>
        <dbReference type="EMBL" id="PAB58623.1"/>
    </source>
</evidence>
<dbReference type="SUPFAM" id="SSF46894">
    <property type="entry name" value="C-terminal effector domain of the bipartite response regulators"/>
    <property type="match status" value="1"/>
</dbReference>
<dbReference type="GO" id="GO:0000976">
    <property type="term" value="F:transcription cis-regulatory region binding"/>
    <property type="evidence" value="ECO:0007669"/>
    <property type="project" value="TreeGrafter"/>
</dbReference>
<keyword evidence="13" id="KW-1185">Reference proteome</keyword>
<evidence type="ECO:0000256" key="1">
    <source>
        <dbReference type="ARBA" id="ARBA00018672"/>
    </source>
</evidence>
<evidence type="ECO:0000256" key="7">
    <source>
        <dbReference type="ARBA" id="ARBA00024867"/>
    </source>
</evidence>
<dbReference type="GO" id="GO:0005829">
    <property type="term" value="C:cytosol"/>
    <property type="evidence" value="ECO:0007669"/>
    <property type="project" value="TreeGrafter"/>
</dbReference>